<evidence type="ECO:0000313" key="3">
    <source>
        <dbReference type="Proteomes" id="UP001374584"/>
    </source>
</evidence>
<gene>
    <name evidence="2" type="ORF">VNO80_02315</name>
</gene>
<dbReference type="Proteomes" id="UP001374584">
    <property type="component" value="Unassembled WGS sequence"/>
</dbReference>
<proteinExistence type="predicted"/>
<organism evidence="2 3">
    <name type="scientific">Phaseolus coccineus</name>
    <name type="common">Scarlet runner bean</name>
    <name type="synonym">Phaseolus multiflorus</name>
    <dbReference type="NCBI Taxonomy" id="3886"/>
    <lineage>
        <taxon>Eukaryota</taxon>
        <taxon>Viridiplantae</taxon>
        <taxon>Streptophyta</taxon>
        <taxon>Embryophyta</taxon>
        <taxon>Tracheophyta</taxon>
        <taxon>Spermatophyta</taxon>
        <taxon>Magnoliopsida</taxon>
        <taxon>eudicotyledons</taxon>
        <taxon>Gunneridae</taxon>
        <taxon>Pentapetalae</taxon>
        <taxon>rosids</taxon>
        <taxon>fabids</taxon>
        <taxon>Fabales</taxon>
        <taxon>Fabaceae</taxon>
        <taxon>Papilionoideae</taxon>
        <taxon>50 kb inversion clade</taxon>
        <taxon>NPAAA clade</taxon>
        <taxon>indigoferoid/millettioid clade</taxon>
        <taxon>Phaseoleae</taxon>
        <taxon>Phaseolus</taxon>
    </lineage>
</organism>
<feature type="region of interest" description="Disordered" evidence="1">
    <location>
        <begin position="62"/>
        <end position="85"/>
    </location>
</feature>
<dbReference type="EMBL" id="JAYMYR010000002">
    <property type="protein sequence ID" value="KAK7376896.1"/>
    <property type="molecule type" value="Genomic_DNA"/>
</dbReference>
<dbReference type="AlphaFoldDB" id="A0AAN9RLD8"/>
<comment type="caution">
    <text evidence="2">The sequence shown here is derived from an EMBL/GenBank/DDBJ whole genome shotgun (WGS) entry which is preliminary data.</text>
</comment>
<evidence type="ECO:0000256" key="1">
    <source>
        <dbReference type="SAM" id="MobiDB-lite"/>
    </source>
</evidence>
<name>A0AAN9RLD8_PHACN</name>
<keyword evidence="3" id="KW-1185">Reference proteome</keyword>
<reference evidence="2 3" key="1">
    <citation type="submission" date="2024-01" db="EMBL/GenBank/DDBJ databases">
        <title>The genomes of 5 underutilized Papilionoideae crops provide insights into root nodulation and disease resistanc.</title>
        <authorList>
            <person name="Jiang F."/>
        </authorList>
    </citation>
    <scope>NUCLEOTIDE SEQUENCE [LARGE SCALE GENOMIC DNA]</scope>
    <source>
        <strain evidence="2">JINMINGXINNONG_FW02</strain>
        <tissue evidence="2">Leaves</tissue>
    </source>
</reference>
<accession>A0AAN9RLD8</accession>
<evidence type="ECO:0000313" key="2">
    <source>
        <dbReference type="EMBL" id="KAK7376896.1"/>
    </source>
</evidence>
<feature type="compositionally biased region" description="Polar residues" evidence="1">
    <location>
        <begin position="76"/>
        <end position="85"/>
    </location>
</feature>
<protein>
    <submittedName>
        <fullName evidence="2">Uncharacterized protein</fullName>
    </submittedName>
</protein>
<sequence>MLPRILSYTWSGCHVQHILIAVVTEGPCQTWLHELAGSLMKPSPCTVSSGNRIINVEVTGKLKSDGAGPTPPTYTRELNTPNTNW</sequence>